<accession>E1ZS89</accession>
<dbReference type="OMA" id="HFEASRN"/>
<feature type="domain" description="Nudix hydrolase" evidence="3">
    <location>
        <begin position="6"/>
        <end position="137"/>
    </location>
</feature>
<dbReference type="InterPro" id="IPR015797">
    <property type="entry name" value="NUDIX_hydrolase-like_dom_sf"/>
</dbReference>
<dbReference type="PRINTS" id="PR00502">
    <property type="entry name" value="NUDIXFAMILY"/>
</dbReference>
<dbReference type="KEGG" id="cvr:CHLNCDRAFT_28196"/>
<dbReference type="OrthoDB" id="447842at2759"/>
<dbReference type="PANTHER" id="PTHR16099">
    <property type="entry name" value="8-OXO-DGTP DIPHOSPHATES NUDT15"/>
    <property type="match status" value="1"/>
</dbReference>
<evidence type="ECO:0000313" key="5">
    <source>
        <dbReference type="Proteomes" id="UP000008141"/>
    </source>
</evidence>
<dbReference type="GeneID" id="17350636"/>
<evidence type="ECO:0000256" key="2">
    <source>
        <dbReference type="RuleBase" id="RU003476"/>
    </source>
</evidence>
<dbReference type="eggNOG" id="ENOG502S3YT">
    <property type="taxonomic scope" value="Eukaryota"/>
</dbReference>
<evidence type="ECO:0000313" key="4">
    <source>
        <dbReference type="EMBL" id="EFN51263.1"/>
    </source>
</evidence>
<dbReference type="EMBL" id="GL433866">
    <property type="protein sequence ID" value="EFN51263.1"/>
    <property type="molecule type" value="Genomic_DNA"/>
</dbReference>
<sequence>MAQDQRPLVGVGVLIFQEGTTKCLVGKRKGPHGGGEYALPGGHLEYGESFEECAAREVLEEAGLQLASPTFAYAINAVFPASGKHYVTVFCRAEVPAGAQPRNLEPHKCEGWAWVEYASLAHACQPLFLPLAKLLDSPYRPH</sequence>
<dbReference type="GO" id="GO:0006203">
    <property type="term" value="P:dGTP catabolic process"/>
    <property type="evidence" value="ECO:0007669"/>
    <property type="project" value="TreeGrafter"/>
</dbReference>
<dbReference type="GO" id="GO:0035539">
    <property type="term" value="F:8-oxo-7,8-dihydrodeoxyguanosine triphosphate pyrophosphatase activity"/>
    <property type="evidence" value="ECO:0007669"/>
    <property type="project" value="TreeGrafter"/>
</dbReference>
<dbReference type="InParanoid" id="E1ZS89"/>
<dbReference type="SUPFAM" id="SSF55811">
    <property type="entry name" value="Nudix"/>
    <property type="match status" value="1"/>
</dbReference>
<dbReference type="STRING" id="554065.E1ZS89"/>
<reference evidence="4 5" key="1">
    <citation type="journal article" date="2010" name="Plant Cell">
        <title>The Chlorella variabilis NC64A genome reveals adaptation to photosymbiosis, coevolution with viruses, and cryptic sex.</title>
        <authorList>
            <person name="Blanc G."/>
            <person name="Duncan G."/>
            <person name="Agarkova I."/>
            <person name="Borodovsky M."/>
            <person name="Gurnon J."/>
            <person name="Kuo A."/>
            <person name="Lindquist E."/>
            <person name="Lucas S."/>
            <person name="Pangilinan J."/>
            <person name="Polle J."/>
            <person name="Salamov A."/>
            <person name="Terry A."/>
            <person name="Yamada T."/>
            <person name="Dunigan D.D."/>
            <person name="Grigoriev I.V."/>
            <person name="Claverie J.M."/>
            <person name="Van Etten J.L."/>
        </authorList>
    </citation>
    <scope>NUCLEOTIDE SEQUENCE [LARGE SCALE GENOMIC DNA]</scope>
    <source>
        <strain evidence="4 5">NC64A</strain>
    </source>
</reference>
<dbReference type="GO" id="GO:0005829">
    <property type="term" value="C:cytosol"/>
    <property type="evidence" value="ECO:0007669"/>
    <property type="project" value="TreeGrafter"/>
</dbReference>
<protein>
    <recommendedName>
        <fullName evidence="3">Nudix hydrolase domain-containing protein</fullName>
    </recommendedName>
</protein>
<dbReference type="PROSITE" id="PS51462">
    <property type="entry name" value="NUDIX"/>
    <property type="match status" value="1"/>
</dbReference>
<dbReference type="FunCoup" id="E1ZS89">
    <property type="interactions" value="419"/>
</dbReference>
<dbReference type="FunFam" id="3.90.79.10:FF:000060">
    <property type="entry name" value="Nudix hydrolase 1"/>
    <property type="match status" value="1"/>
</dbReference>
<keyword evidence="1 2" id="KW-0378">Hydrolase</keyword>
<evidence type="ECO:0000256" key="1">
    <source>
        <dbReference type="ARBA" id="ARBA00022801"/>
    </source>
</evidence>
<dbReference type="PANTHER" id="PTHR16099:SF5">
    <property type="entry name" value="NUCLEOTIDE TRIPHOSPHATE DIPHOSPHATASE NUDT15"/>
    <property type="match status" value="1"/>
</dbReference>
<dbReference type="PROSITE" id="PS00893">
    <property type="entry name" value="NUDIX_BOX"/>
    <property type="match status" value="1"/>
</dbReference>
<gene>
    <name evidence="4" type="ORF">CHLNCDRAFT_28196</name>
</gene>
<dbReference type="InterPro" id="IPR000086">
    <property type="entry name" value="NUDIX_hydrolase_dom"/>
</dbReference>
<comment type="similarity">
    <text evidence="2">Belongs to the Nudix hydrolase family.</text>
</comment>
<evidence type="ECO:0000259" key="3">
    <source>
        <dbReference type="PROSITE" id="PS51462"/>
    </source>
</evidence>
<name>E1ZS89_CHLVA</name>
<dbReference type="InterPro" id="IPR020476">
    <property type="entry name" value="Nudix_hydrolase"/>
</dbReference>
<proteinExistence type="inferred from homology"/>
<keyword evidence="5" id="KW-1185">Reference proteome</keyword>
<dbReference type="Proteomes" id="UP000008141">
    <property type="component" value="Unassembled WGS sequence"/>
</dbReference>
<organism evidence="5">
    <name type="scientific">Chlorella variabilis</name>
    <name type="common">Green alga</name>
    <dbReference type="NCBI Taxonomy" id="554065"/>
    <lineage>
        <taxon>Eukaryota</taxon>
        <taxon>Viridiplantae</taxon>
        <taxon>Chlorophyta</taxon>
        <taxon>core chlorophytes</taxon>
        <taxon>Trebouxiophyceae</taxon>
        <taxon>Chlorellales</taxon>
        <taxon>Chlorellaceae</taxon>
        <taxon>Chlorella clade</taxon>
        <taxon>Chlorella</taxon>
    </lineage>
</organism>
<dbReference type="Gene3D" id="3.90.79.10">
    <property type="entry name" value="Nucleoside Triphosphate Pyrophosphohydrolase"/>
    <property type="match status" value="1"/>
</dbReference>
<dbReference type="InterPro" id="IPR020084">
    <property type="entry name" value="NUDIX_hydrolase_CS"/>
</dbReference>
<dbReference type="CDD" id="cd04678">
    <property type="entry name" value="NUDIX_MTH2_Nudt15"/>
    <property type="match status" value="1"/>
</dbReference>
<dbReference type="Pfam" id="PF00293">
    <property type="entry name" value="NUDIX"/>
    <property type="match status" value="1"/>
</dbReference>
<dbReference type="RefSeq" id="XP_005843365.1">
    <property type="nucleotide sequence ID" value="XM_005843303.1"/>
</dbReference>
<dbReference type="AlphaFoldDB" id="E1ZS89"/>